<dbReference type="AlphaFoldDB" id="A0A3D4V9E0"/>
<dbReference type="Proteomes" id="UP000264071">
    <property type="component" value="Unassembled WGS sequence"/>
</dbReference>
<sequence length="356" mass="39560">MFTTCIHCTTDLGRNEAFEAFPVGSRLAFDARQGRLWVVCRHCARWNLSPLEERWEAIEAMERRFTDSRLRVSTDNVGLARLREGVELIRIGAPQRPEMAAWRYGDQFGRRRRRQLLVTGVIVGSATAIIGGVMALGASVGSFAGVYANGGLWQTLIHGRQRKSIGKVHLPDGTLVDVQRRHARMSALQYASPDAPLQLRFEHVGGTSLLLGDDAMRVAARLMPTVNRFGGSASKVQDAVQLLETAGSPMGVLLNAQQQSGWRAGDKQWGGDTPTQGRDRRTMVQKLPGTLHSLSVEQRLAIEMAVHEESERRAMEGELQLLEQAWRDAEEVAKIADNMFTPAAIESRLDALRRER</sequence>
<proteinExistence type="predicted"/>
<protein>
    <submittedName>
        <fullName evidence="2">Uncharacterized protein</fullName>
    </submittedName>
</protein>
<organism evidence="2 3">
    <name type="scientific">Gemmatimonas aurantiaca</name>
    <dbReference type="NCBI Taxonomy" id="173480"/>
    <lineage>
        <taxon>Bacteria</taxon>
        <taxon>Pseudomonadati</taxon>
        <taxon>Gemmatimonadota</taxon>
        <taxon>Gemmatimonadia</taxon>
        <taxon>Gemmatimonadales</taxon>
        <taxon>Gemmatimonadaceae</taxon>
        <taxon>Gemmatimonas</taxon>
    </lineage>
</organism>
<feature type="transmembrane region" description="Helical" evidence="1">
    <location>
        <begin position="116"/>
        <end position="138"/>
    </location>
</feature>
<keyword evidence="1" id="KW-0472">Membrane</keyword>
<name>A0A3D4V9E0_9BACT</name>
<gene>
    <name evidence="2" type="ORF">DGD08_07000</name>
</gene>
<evidence type="ECO:0000256" key="1">
    <source>
        <dbReference type="SAM" id="Phobius"/>
    </source>
</evidence>
<keyword evidence="1" id="KW-1133">Transmembrane helix</keyword>
<comment type="caution">
    <text evidence="2">The sequence shown here is derived from an EMBL/GenBank/DDBJ whole genome shotgun (WGS) entry which is preliminary data.</text>
</comment>
<accession>A0A3D4V9E0</accession>
<keyword evidence="1" id="KW-0812">Transmembrane</keyword>
<reference evidence="2 3" key="1">
    <citation type="journal article" date="2018" name="Nat. Biotechnol.">
        <title>A standardized bacterial taxonomy based on genome phylogeny substantially revises the tree of life.</title>
        <authorList>
            <person name="Parks D.H."/>
            <person name="Chuvochina M."/>
            <person name="Waite D.W."/>
            <person name="Rinke C."/>
            <person name="Skarshewski A."/>
            <person name="Chaumeil P.A."/>
            <person name="Hugenholtz P."/>
        </authorList>
    </citation>
    <scope>NUCLEOTIDE SEQUENCE [LARGE SCALE GENOMIC DNA]</scope>
    <source>
        <strain evidence="2">UBA8844</strain>
    </source>
</reference>
<dbReference type="EMBL" id="DPIY01000006">
    <property type="protein sequence ID" value="HCT56947.1"/>
    <property type="molecule type" value="Genomic_DNA"/>
</dbReference>
<evidence type="ECO:0000313" key="3">
    <source>
        <dbReference type="Proteomes" id="UP000264071"/>
    </source>
</evidence>
<evidence type="ECO:0000313" key="2">
    <source>
        <dbReference type="EMBL" id="HCT56947.1"/>
    </source>
</evidence>